<dbReference type="InterPro" id="IPR023198">
    <property type="entry name" value="PGP-like_dom2"/>
</dbReference>
<dbReference type="InterPro" id="IPR023214">
    <property type="entry name" value="HAD_sf"/>
</dbReference>
<evidence type="ECO:0000313" key="3">
    <source>
        <dbReference type="EMBL" id="BBL81045.1"/>
    </source>
</evidence>
<evidence type="ECO:0000256" key="2">
    <source>
        <dbReference type="ARBA" id="ARBA00022801"/>
    </source>
</evidence>
<name>A0A510HNL3_9ACTN</name>
<dbReference type="InterPro" id="IPR006328">
    <property type="entry name" value="2-HAD"/>
</dbReference>
<sequence>MAPAEVKALLFDVFGTTVDWRSGVTRAGEELERRKGEDLRGVDWAAFADAWRAEYRPSMDRVMRGEIPWTNLDGLHRASLEALLRRFGISELSEEEKEFLVCAWHRLDPWPDVVEGLRRLRRRYIVAPLSNGNVALLTDMARRAGLPWDLILSAEWVRRYKPDPATYLLLPRLFSLRPGQAMMVAAHPDDLHGARRAGLRTAFVPRPLEFGPGGPTQPAEGPFDVVAEDFVELAERLGA</sequence>
<dbReference type="Gene3D" id="1.10.150.240">
    <property type="entry name" value="Putative phosphatase, domain 2"/>
    <property type="match status" value="1"/>
</dbReference>
<dbReference type="InterPro" id="IPR006439">
    <property type="entry name" value="HAD-SF_hydro_IA"/>
</dbReference>
<dbReference type="InterPro" id="IPR051540">
    <property type="entry name" value="S-2-haloacid_dehalogenase"/>
</dbReference>
<dbReference type="SUPFAM" id="SSF56784">
    <property type="entry name" value="HAD-like"/>
    <property type="match status" value="1"/>
</dbReference>
<keyword evidence="2" id="KW-0378">Hydrolase</keyword>
<organism evidence="3 4">
    <name type="scientific">Rubrobacter xylanophilus</name>
    <dbReference type="NCBI Taxonomy" id="49319"/>
    <lineage>
        <taxon>Bacteria</taxon>
        <taxon>Bacillati</taxon>
        <taxon>Actinomycetota</taxon>
        <taxon>Rubrobacteria</taxon>
        <taxon>Rubrobacterales</taxon>
        <taxon>Rubrobacteraceae</taxon>
        <taxon>Rubrobacter</taxon>
    </lineage>
</organism>
<dbReference type="CDD" id="cd02588">
    <property type="entry name" value="HAD_L2-DEX"/>
    <property type="match status" value="1"/>
</dbReference>
<dbReference type="NCBIfam" id="TIGR01493">
    <property type="entry name" value="HAD-SF-IA-v2"/>
    <property type="match status" value="1"/>
</dbReference>
<dbReference type="RefSeq" id="WP_143528978.1">
    <property type="nucleotide sequence ID" value="NZ_AP019791.1"/>
</dbReference>
<protein>
    <submittedName>
        <fullName evidence="3">Dehalogenase</fullName>
    </submittedName>
</protein>
<dbReference type="Pfam" id="PF00702">
    <property type="entry name" value="Hydrolase"/>
    <property type="match status" value="1"/>
</dbReference>
<dbReference type="AlphaFoldDB" id="A0A510HNL3"/>
<dbReference type="OrthoDB" id="3774052at2"/>
<dbReference type="PANTHER" id="PTHR43316">
    <property type="entry name" value="HYDROLASE, HALOACID DELAHOGENASE-RELATED"/>
    <property type="match status" value="1"/>
</dbReference>
<dbReference type="InterPro" id="IPR036412">
    <property type="entry name" value="HAD-like_sf"/>
</dbReference>
<dbReference type="GO" id="GO:0019120">
    <property type="term" value="F:hydrolase activity, acting on acid halide bonds, in C-halide compounds"/>
    <property type="evidence" value="ECO:0007669"/>
    <property type="project" value="InterPro"/>
</dbReference>
<comment type="similarity">
    <text evidence="1">Belongs to the HAD-like hydrolase superfamily. S-2-haloalkanoic acid dehalogenase family.</text>
</comment>
<dbReference type="Gene3D" id="3.40.50.1000">
    <property type="entry name" value="HAD superfamily/HAD-like"/>
    <property type="match status" value="1"/>
</dbReference>
<dbReference type="SFLD" id="SFLDS00003">
    <property type="entry name" value="Haloacid_Dehalogenase"/>
    <property type="match status" value="1"/>
</dbReference>
<dbReference type="PRINTS" id="PR00413">
    <property type="entry name" value="HADHALOGNASE"/>
</dbReference>
<proteinExistence type="inferred from homology"/>
<keyword evidence="4" id="KW-1185">Reference proteome</keyword>
<dbReference type="Proteomes" id="UP000318065">
    <property type="component" value="Chromosome"/>
</dbReference>
<accession>A0A510HNL3</accession>
<evidence type="ECO:0000256" key="1">
    <source>
        <dbReference type="ARBA" id="ARBA00008106"/>
    </source>
</evidence>
<reference evidence="3" key="1">
    <citation type="journal article" date="2019" name="Microbiol. Resour. Announc.">
        <title>Complete Genome Sequence of Rubrobacter xylanophilus Strain AA3-22, Isolated from Arima Onsen in Japan.</title>
        <authorList>
            <person name="Tomariguchi N."/>
            <person name="Miyazaki K."/>
        </authorList>
    </citation>
    <scope>NUCLEOTIDE SEQUENCE [LARGE SCALE GENOMIC DNA]</scope>
    <source>
        <strain evidence="3">AA3-22</strain>
    </source>
</reference>
<gene>
    <name evidence="3" type="ORF">RxyAA322_28990</name>
</gene>
<evidence type="ECO:0000313" key="4">
    <source>
        <dbReference type="Proteomes" id="UP000318065"/>
    </source>
</evidence>
<dbReference type="PANTHER" id="PTHR43316:SF3">
    <property type="entry name" value="HALOACID DEHALOGENASE, TYPE II (AFU_ORTHOLOGUE AFUA_2G07750)-RELATED"/>
    <property type="match status" value="1"/>
</dbReference>
<dbReference type="NCBIfam" id="TIGR01428">
    <property type="entry name" value="HAD_type_II"/>
    <property type="match status" value="1"/>
</dbReference>
<dbReference type="SFLD" id="SFLDG01129">
    <property type="entry name" value="C1.5:_HAD__Beta-PGM__Phosphata"/>
    <property type="match status" value="1"/>
</dbReference>
<dbReference type="EMBL" id="AP019791">
    <property type="protein sequence ID" value="BBL81045.1"/>
    <property type="molecule type" value="Genomic_DNA"/>
</dbReference>